<name>A0A9X3TUR9_9BACL</name>
<dbReference type="CDD" id="cd05018">
    <property type="entry name" value="CoxG"/>
    <property type="match status" value="1"/>
</dbReference>
<dbReference type="PANTHER" id="PTHR38588:SF1">
    <property type="entry name" value="BLL0334 PROTEIN"/>
    <property type="match status" value="1"/>
</dbReference>
<organism evidence="1 2">
    <name type="scientific">Brevibacillus thermoruber</name>
    <dbReference type="NCBI Taxonomy" id="33942"/>
    <lineage>
        <taxon>Bacteria</taxon>
        <taxon>Bacillati</taxon>
        <taxon>Bacillota</taxon>
        <taxon>Bacilli</taxon>
        <taxon>Bacillales</taxon>
        <taxon>Paenibacillaceae</taxon>
        <taxon>Brevibacillus</taxon>
    </lineage>
</organism>
<accession>A0A9X3TUR9</accession>
<reference evidence="1" key="1">
    <citation type="submission" date="2022-12" db="EMBL/GenBank/DDBJ databases">
        <title>Draft genome sequence of the thermophilic strain Brevibacillus thermoruber HT42, isolated from Los Humeros, Puebla, Mexico, with biotechnological potential.</title>
        <authorList>
            <person name="Lara Sanchez J."/>
            <person name="Solis Palacios R."/>
            <person name="Bustos Baena A.S."/>
            <person name="Ruz Baez A.E."/>
            <person name="Espinosa Luna G."/>
            <person name="Oliart Ros R.M."/>
        </authorList>
    </citation>
    <scope>NUCLEOTIDE SEQUENCE</scope>
    <source>
        <strain evidence="1">HT42</strain>
    </source>
</reference>
<comment type="caution">
    <text evidence="1">The sequence shown here is derived from an EMBL/GenBank/DDBJ whole genome shotgun (WGS) entry which is preliminary data.</text>
</comment>
<dbReference type="PANTHER" id="PTHR38588">
    <property type="entry name" value="BLL0334 PROTEIN"/>
    <property type="match status" value="1"/>
</dbReference>
<evidence type="ECO:0000313" key="1">
    <source>
        <dbReference type="EMBL" id="MDA5110650.1"/>
    </source>
</evidence>
<evidence type="ECO:0000313" key="2">
    <source>
        <dbReference type="Proteomes" id="UP001151071"/>
    </source>
</evidence>
<gene>
    <name evidence="1" type="ORF">O3V59_20120</name>
</gene>
<proteinExistence type="predicted"/>
<dbReference type="SUPFAM" id="SSF55961">
    <property type="entry name" value="Bet v1-like"/>
    <property type="match status" value="1"/>
</dbReference>
<keyword evidence="2" id="KW-1185">Reference proteome</keyword>
<dbReference type="InterPro" id="IPR010419">
    <property type="entry name" value="CO_DH_gsu"/>
</dbReference>
<dbReference type="AlphaFoldDB" id="A0A9X3TUR9"/>
<dbReference type="EMBL" id="JAPYYP010000037">
    <property type="protein sequence ID" value="MDA5110650.1"/>
    <property type="molecule type" value="Genomic_DNA"/>
</dbReference>
<dbReference type="Gene3D" id="3.30.530.20">
    <property type="match status" value="1"/>
</dbReference>
<dbReference type="Pfam" id="PF06240">
    <property type="entry name" value="COXG"/>
    <property type="match status" value="1"/>
</dbReference>
<sequence length="161" mass="17439">MKTYSGDFTIPVSRDMVWNFLMDPHKVGPCLPDLLSMDVSDNHHFRAKVRVGVGPIRGAFDLANSITVEEEGKSASMSVKGGGMGSGVDMNANMLLEDLEEEQGTLLKWTCDVVVSGPIATIGGRLIDGQARKITEQVFENIRNALVSLKSEVAVTNEEAE</sequence>
<protein>
    <submittedName>
        <fullName evidence="1">Carbon monoxide dehydrogenase subunit G</fullName>
    </submittedName>
</protein>
<dbReference type="RefSeq" id="WP_029099744.1">
    <property type="nucleotide sequence ID" value="NZ_JAPYYP010000037.1"/>
</dbReference>
<dbReference type="InterPro" id="IPR023393">
    <property type="entry name" value="START-like_dom_sf"/>
</dbReference>
<dbReference type="Proteomes" id="UP001151071">
    <property type="component" value="Unassembled WGS sequence"/>
</dbReference>